<proteinExistence type="predicted"/>
<dbReference type="AlphaFoldDB" id="A0AAD7NB15"/>
<accession>A0AAD7NB15</accession>
<keyword evidence="2" id="KW-1185">Reference proteome</keyword>
<reference evidence="1" key="1">
    <citation type="submission" date="2023-03" db="EMBL/GenBank/DDBJ databases">
        <title>Massive genome expansion in bonnet fungi (Mycena s.s.) driven by repeated elements and novel gene families across ecological guilds.</title>
        <authorList>
            <consortium name="Lawrence Berkeley National Laboratory"/>
            <person name="Harder C.B."/>
            <person name="Miyauchi S."/>
            <person name="Viragh M."/>
            <person name="Kuo A."/>
            <person name="Thoen E."/>
            <person name="Andreopoulos B."/>
            <person name="Lu D."/>
            <person name="Skrede I."/>
            <person name="Drula E."/>
            <person name="Henrissat B."/>
            <person name="Morin E."/>
            <person name="Kohler A."/>
            <person name="Barry K."/>
            <person name="LaButti K."/>
            <person name="Morin E."/>
            <person name="Salamov A."/>
            <person name="Lipzen A."/>
            <person name="Mereny Z."/>
            <person name="Hegedus B."/>
            <person name="Baldrian P."/>
            <person name="Stursova M."/>
            <person name="Weitz H."/>
            <person name="Taylor A."/>
            <person name="Grigoriev I.V."/>
            <person name="Nagy L.G."/>
            <person name="Martin F."/>
            <person name="Kauserud H."/>
        </authorList>
    </citation>
    <scope>NUCLEOTIDE SEQUENCE</scope>
    <source>
        <strain evidence="1">CBHHK188m</strain>
    </source>
</reference>
<evidence type="ECO:0000313" key="2">
    <source>
        <dbReference type="Proteomes" id="UP001215280"/>
    </source>
</evidence>
<protein>
    <recommendedName>
        <fullName evidence="3">F-box domain-containing protein</fullName>
    </recommendedName>
</protein>
<gene>
    <name evidence="1" type="ORF">DFH07DRAFT_511142</name>
</gene>
<dbReference type="EMBL" id="JARJLG010000071">
    <property type="protein sequence ID" value="KAJ7753313.1"/>
    <property type="molecule type" value="Genomic_DNA"/>
</dbReference>
<dbReference type="Proteomes" id="UP001215280">
    <property type="component" value="Unassembled WGS sequence"/>
</dbReference>
<evidence type="ECO:0008006" key="3">
    <source>
        <dbReference type="Google" id="ProtNLM"/>
    </source>
</evidence>
<sequence>MASPFASRLGTNYCPTDGKMVEIEALLIGPSLRMKRLDDEIAEIQKALTKLTEERDSLGAYIGAHKALVSPVRRLPRDMIQDIFMACLPTHRMSAREAPVLLGRIYSSWRVISLSTPGLWVSLRIAVPGPAKVVPPSWNRGWRSPALGYNALENVRCRFRCTLPNSFLPISRPRRLPSCRR</sequence>
<evidence type="ECO:0000313" key="1">
    <source>
        <dbReference type="EMBL" id="KAJ7753313.1"/>
    </source>
</evidence>
<organism evidence="1 2">
    <name type="scientific">Mycena maculata</name>
    <dbReference type="NCBI Taxonomy" id="230809"/>
    <lineage>
        <taxon>Eukaryota</taxon>
        <taxon>Fungi</taxon>
        <taxon>Dikarya</taxon>
        <taxon>Basidiomycota</taxon>
        <taxon>Agaricomycotina</taxon>
        <taxon>Agaricomycetes</taxon>
        <taxon>Agaricomycetidae</taxon>
        <taxon>Agaricales</taxon>
        <taxon>Marasmiineae</taxon>
        <taxon>Mycenaceae</taxon>
        <taxon>Mycena</taxon>
    </lineage>
</organism>
<comment type="caution">
    <text evidence="1">The sequence shown here is derived from an EMBL/GenBank/DDBJ whole genome shotgun (WGS) entry which is preliminary data.</text>
</comment>
<name>A0AAD7NB15_9AGAR</name>